<accession>A0ABW1VX94</accession>
<reference evidence="7" key="1">
    <citation type="journal article" date="2019" name="Int. J. Syst. Evol. Microbiol.">
        <title>The Global Catalogue of Microorganisms (GCM) 10K type strain sequencing project: providing services to taxonomists for standard genome sequencing and annotation.</title>
        <authorList>
            <consortium name="The Broad Institute Genomics Platform"/>
            <consortium name="The Broad Institute Genome Sequencing Center for Infectious Disease"/>
            <person name="Wu L."/>
            <person name="Ma J."/>
        </authorList>
    </citation>
    <scope>NUCLEOTIDE SEQUENCE [LARGE SCALE GENOMIC DNA]</scope>
    <source>
        <strain evidence="7">CGMCC 1.18518</strain>
    </source>
</reference>
<evidence type="ECO:0000313" key="6">
    <source>
        <dbReference type="EMBL" id="MFC6377295.1"/>
    </source>
</evidence>
<comment type="caution">
    <text evidence="6">The sequence shown here is derived from an EMBL/GenBank/DDBJ whole genome shotgun (WGS) entry which is preliminary data.</text>
</comment>
<dbReference type="PROSITE" id="PS50893">
    <property type="entry name" value="ABC_TRANSPORTER_2"/>
    <property type="match status" value="1"/>
</dbReference>
<dbReference type="PANTHER" id="PTHR42788:SF13">
    <property type="entry name" value="ALIPHATIC SULFONATES IMPORT ATP-BINDING PROTEIN SSUB"/>
    <property type="match status" value="1"/>
</dbReference>
<dbReference type="SUPFAM" id="SSF52540">
    <property type="entry name" value="P-loop containing nucleoside triphosphate hydrolases"/>
    <property type="match status" value="1"/>
</dbReference>
<dbReference type="SMART" id="SM00382">
    <property type="entry name" value="AAA"/>
    <property type="match status" value="1"/>
</dbReference>
<feature type="domain" description="ABC transporter" evidence="5">
    <location>
        <begin position="3"/>
        <end position="234"/>
    </location>
</feature>
<keyword evidence="4 6" id="KW-0067">ATP-binding</keyword>
<comment type="similarity">
    <text evidence="1">Belongs to the ABC transporter superfamily. Drug exporter-2 (TC 3.A.1.117) family.</text>
</comment>
<dbReference type="InterPro" id="IPR050166">
    <property type="entry name" value="ABC_transporter_ATP-bind"/>
</dbReference>
<dbReference type="CDD" id="cd03293">
    <property type="entry name" value="ABC_NrtD_SsuB_transporters"/>
    <property type="match status" value="1"/>
</dbReference>
<dbReference type="PANTHER" id="PTHR42788">
    <property type="entry name" value="TAURINE IMPORT ATP-BINDING PROTEIN-RELATED"/>
    <property type="match status" value="1"/>
</dbReference>
<dbReference type="Gene3D" id="3.40.50.300">
    <property type="entry name" value="P-loop containing nucleotide triphosphate hydrolases"/>
    <property type="match status" value="1"/>
</dbReference>
<gene>
    <name evidence="6" type="ORF">ACFP9W_04170</name>
</gene>
<evidence type="ECO:0000313" key="7">
    <source>
        <dbReference type="Proteomes" id="UP001596230"/>
    </source>
</evidence>
<keyword evidence="3" id="KW-0547">Nucleotide-binding</keyword>
<organism evidence="6 7">
    <name type="scientific">Tatumella terrea</name>
    <dbReference type="NCBI Taxonomy" id="419007"/>
    <lineage>
        <taxon>Bacteria</taxon>
        <taxon>Pseudomonadati</taxon>
        <taxon>Pseudomonadota</taxon>
        <taxon>Gammaproteobacteria</taxon>
        <taxon>Enterobacterales</taxon>
        <taxon>Erwiniaceae</taxon>
        <taxon>Tatumella</taxon>
    </lineage>
</organism>
<evidence type="ECO:0000256" key="4">
    <source>
        <dbReference type="ARBA" id="ARBA00022840"/>
    </source>
</evidence>
<dbReference type="InterPro" id="IPR017871">
    <property type="entry name" value="ABC_transporter-like_CS"/>
</dbReference>
<keyword evidence="2" id="KW-0813">Transport</keyword>
<evidence type="ECO:0000259" key="5">
    <source>
        <dbReference type="PROSITE" id="PS50893"/>
    </source>
</evidence>
<sequence length="244" mass="27062">MTLRFNNISKNFTVNHQPMTVLKDINFSLQPGELVAIIGASGCGKSTLLRLAAGLDQADRGTITVNDAEMKGLPPQISLVFQEPRLFPWLTTAGNIHLGMEQTRLTPAEKDQRTHHFLAMMGLTDFADAYPHQLSGGMAQRVAIARGLVAGPEILLLDEPFGALDALKREQLQDMLLTVRRQSSLSILMVTHDVEEALYLADRVIIMSPKPGRIRAIHPVTLQVPRDRTDSALQLQRRQLCELL</sequence>
<keyword evidence="7" id="KW-1185">Reference proteome</keyword>
<name>A0ABW1VX94_9GAMM</name>
<evidence type="ECO:0000256" key="1">
    <source>
        <dbReference type="ARBA" id="ARBA00006526"/>
    </source>
</evidence>
<evidence type="ECO:0000256" key="2">
    <source>
        <dbReference type="ARBA" id="ARBA00022448"/>
    </source>
</evidence>
<evidence type="ECO:0000256" key="3">
    <source>
        <dbReference type="ARBA" id="ARBA00022741"/>
    </source>
</evidence>
<dbReference type="InterPro" id="IPR003593">
    <property type="entry name" value="AAA+_ATPase"/>
</dbReference>
<proteinExistence type="inferred from homology"/>
<dbReference type="Pfam" id="PF00005">
    <property type="entry name" value="ABC_tran"/>
    <property type="match status" value="1"/>
</dbReference>
<dbReference type="InterPro" id="IPR003439">
    <property type="entry name" value="ABC_transporter-like_ATP-bd"/>
</dbReference>
<dbReference type="GO" id="GO:0005524">
    <property type="term" value="F:ATP binding"/>
    <property type="evidence" value="ECO:0007669"/>
    <property type="project" value="UniProtKB-KW"/>
</dbReference>
<dbReference type="InterPro" id="IPR027417">
    <property type="entry name" value="P-loop_NTPase"/>
</dbReference>
<dbReference type="Proteomes" id="UP001596230">
    <property type="component" value="Unassembled WGS sequence"/>
</dbReference>
<protein>
    <submittedName>
        <fullName evidence="6">ABC transporter ATP-binding protein</fullName>
    </submittedName>
</protein>
<dbReference type="RefSeq" id="WP_385946643.1">
    <property type="nucleotide sequence ID" value="NZ_JBHSUB010000006.1"/>
</dbReference>
<dbReference type="EMBL" id="JBHSUB010000006">
    <property type="protein sequence ID" value="MFC6377295.1"/>
    <property type="molecule type" value="Genomic_DNA"/>
</dbReference>
<dbReference type="PROSITE" id="PS00211">
    <property type="entry name" value="ABC_TRANSPORTER_1"/>
    <property type="match status" value="1"/>
</dbReference>